<feature type="non-terminal residue" evidence="9">
    <location>
        <position position="155"/>
    </location>
</feature>
<dbReference type="Gene3D" id="3.30.300.110">
    <property type="entry name" value="Met-10+ protein-like domains"/>
    <property type="match status" value="1"/>
</dbReference>
<organism evidence="9">
    <name type="scientific">Cyprideis torosa</name>
    <dbReference type="NCBI Taxonomy" id="163714"/>
    <lineage>
        <taxon>Eukaryota</taxon>
        <taxon>Metazoa</taxon>
        <taxon>Ecdysozoa</taxon>
        <taxon>Arthropoda</taxon>
        <taxon>Crustacea</taxon>
        <taxon>Oligostraca</taxon>
        <taxon>Ostracoda</taxon>
        <taxon>Podocopa</taxon>
        <taxon>Podocopida</taxon>
        <taxon>Cytherocopina</taxon>
        <taxon>Cytheroidea</taxon>
        <taxon>Cytherideidae</taxon>
        <taxon>Cyprideis</taxon>
    </lineage>
</organism>
<dbReference type="EMBL" id="OB665480">
    <property type="protein sequence ID" value="CAD7233001.1"/>
    <property type="molecule type" value="Genomic_DNA"/>
</dbReference>
<dbReference type="GO" id="GO:0052906">
    <property type="term" value="F:tRNA (guanine(37)-N1)-methyltransferase activity"/>
    <property type="evidence" value="ECO:0007669"/>
    <property type="project" value="UniProtKB-EC"/>
</dbReference>
<dbReference type="PANTHER" id="PTHR23245">
    <property type="entry name" value="TRNA METHYLTRANSFERASE"/>
    <property type="match status" value="1"/>
</dbReference>
<gene>
    <name evidence="9" type="ORF">CTOB1V02_LOCUS10826</name>
</gene>
<name>A0A7R8WJM9_9CRUS</name>
<dbReference type="Pfam" id="PF25133">
    <property type="entry name" value="TYW2_N_2"/>
    <property type="match status" value="1"/>
</dbReference>
<dbReference type="InterPro" id="IPR056744">
    <property type="entry name" value="TRM5/TYW2-like_N"/>
</dbReference>
<keyword evidence="6" id="KW-0819">tRNA processing</keyword>
<evidence type="ECO:0000256" key="2">
    <source>
        <dbReference type="ARBA" id="ARBA00022490"/>
    </source>
</evidence>
<comment type="similarity">
    <text evidence="1">Belongs to the class I-like SAM-binding methyltransferase superfamily. TRM5/TYW2 family.</text>
</comment>
<keyword evidence="3" id="KW-0489">Methyltransferase</keyword>
<dbReference type="GO" id="GO:0005759">
    <property type="term" value="C:mitochondrial matrix"/>
    <property type="evidence" value="ECO:0007669"/>
    <property type="project" value="TreeGrafter"/>
</dbReference>
<comment type="catalytic activity">
    <reaction evidence="7">
        <text>guanosine(37) in tRNA + S-adenosyl-L-methionine = N(1)-methylguanosine(37) in tRNA + S-adenosyl-L-homocysteine + H(+)</text>
        <dbReference type="Rhea" id="RHEA:36899"/>
        <dbReference type="Rhea" id="RHEA-COMP:10145"/>
        <dbReference type="Rhea" id="RHEA-COMP:10147"/>
        <dbReference type="ChEBI" id="CHEBI:15378"/>
        <dbReference type="ChEBI" id="CHEBI:57856"/>
        <dbReference type="ChEBI" id="CHEBI:59789"/>
        <dbReference type="ChEBI" id="CHEBI:73542"/>
        <dbReference type="ChEBI" id="CHEBI:74269"/>
        <dbReference type="EC" id="2.1.1.228"/>
    </reaction>
</comment>
<dbReference type="InterPro" id="IPR030382">
    <property type="entry name" value="MeTrfase_TRM5/TYW2"/>
</dbReference>
<keyword evidence="5" id="KW-0949">S-adenosyl-L-methionine</keyword>
<evidence type="ECO:0000256" key="1">
    <source>
        <dbReference type="ARBA" id="ARBA00009775"/>
    </source>
</evidence>
<accession>A0A7R8WJM9</accession>
<evidence type="ECO:0000256" key="5">
    <source>
        <dbReference type="ARBA" id="ARBA00022691"/>
    </source>
</evidence>
<feature type="domain" description="SAM-dependent methyltransferase TRM5/TYW2-type" evidence="8">
    <location>
        <begin position="73"/>
        <end position="155"/>
    </location>
</feature>
<dbReference type="AlphaFoldDB" id="A0A7R8WJM9"/>
<reference evidence="9" key="1">
    <citation type="submission" date="2020-11" db="EMBL/GenBank/DDBJ databases">
        <authorList>
            <person name="Tran Van P."/>
        </authorList>
    </citation>
    <scope>NUCLEOTIDE SEQUENCE</scope>
</reference>
<sequence length="155" mass="17189">MWCPCLTQRATGHETDCTGLQLPVTSGSLDRGLTVRSLSPSCSWSERDVELTYENFGAAEIIEAVVGDPCRGHSRIGHLVQFNLREHLLPYKHLIGQVILDKLQPAVTTVVNKSDNIVTEFRNFQFEVLAGDGNTQVSVFENNCTFEFDFAKVSG</sequence>
<evidence type="ECO:0000259" key="8">
    <source>
        <dbReference type="PROSITE" id="PS51684"/>
    </source>
</evidence>
<dbReference type="SUPFAM" id="SSF53335">
    <property type="entry name" value="S-adenosyl-L-methionine-dependent methyltransferases"/>
    <property type="match status" value="1"/>
</dbReference>
<evidence type="ECO:0000256" key="7">
    <source>
        <dbReference type="ARBA" id="ARBA00047783"/>
    </source>
</evidence>
<dbReference type="PANTHER" id="PTHR23245:SF36">
    <property type="entry name" value="TRNA (GUANINE(37)-N1)-METHYLTRANSFERASE"/>
    <property type="match status" value="1"/>
</dbReference>
<dbReference type="FunFam" id="3.30.300.110:FF:000001">
    <property type="entry name" value="tRNA (guanine(37)-N1)-methyltransferase"/>
    <property type="match status" value="1"/>
</dbReference>
<evidence type="ECO:0000256" key="3">
    <source>
        <dbReference type="ARBA" id="ARBA00022603"/>
    </source>
</evidence>
<proteinExistence type="inferred from homology"/>
<evidence type="ECO:0000256" key="6">
    <source>
        <dbReference type="ARBA" id="ARBA00022694"/>
    </source>
</evidence>
<evidence type="ECO:0000313" key="9">
    <source>
        <dbReference type="EMBL" id="CAD7233001.1"/>
    </source>
</evidence>
<dbReference type="InterPro" id="IPR029063">
    <property type="entry name" value="SAM-dependent_MTases_sf"/>
</dbReference>
<dbReference type="OrthoDB" id="408788at2759"/>
<dbReference type="GO" id="GO:0002939">
    <property type="term" value="P:tRNA N1-guanine methylation"/>
    <property type="evidence" value="ECO:0007669"/>
    <property type="project" value="TreeGrafter"/>
</dbReference>
<keyword evidence="4" id="KW-0808">Transferase</keyword>
<keyword evidence="2" id="KW-0963">Cytoplasm</keyword>
<dbReference type="GO" id="GO:0070901">
    <property type="term" value="P:mitochondrial tRNA methylation"/>
    <property type="evidence" value="ECO:0007669"/>
    <property type="project" value="TreeGrafter"/>
</dbReference>
<evidence type="ECO:0000256" key="4">
    <source>
        <dbReference type="ARBA" id="ARBA00022679"/>
    </source>
</evidence>
<dbReference type="PROSITE" id="PS51684">
    <property type="entry name" value="SAM_MT_TRM5_TYW2"/>
    <property type="match status" value="1"/>
</dbReference>
<protein>
    <recommendedName>
        <fullName evidence="8">SAM-dependent methyltransferase TRM5/TYW2-type domain-containing protein</fullName>
    </recommendedName>
</protein>